<dbReference type="PANTHER" id="PTHR48055">
    <property type="entry name" value="LEUCINE-RICH REPEAT RECEPTOR PROTEIN KINASE EMS1"/>
    <property type="match status" value="1"/>
</dbReference>
<organism evidence="1">
    <name type="scientific">Davidia involucrata</name>
    <name type="common">Dove tree</name>
    <dbReference type="NCBI Taxonomy" id="16924"/>
    <lineage>
        <taxon>Eukaryota</taxon>
        <taxon>Viridiplantae</taxon>
        <taxon>Streptophyta</taxon>
        <taxon>Embryophyta</taxon>
        <taxon>Tracheophyta</taxon>
        <taxon>Spermatophyta</taxon>
        <taxon>Magnoliopsida</taxon>
        <taxon>eudicotyledons</taxon>
        <taxon>Gunneridae</taxon>
        <taxon>Pentapetalae</taxon>
        <taxon>asterids</taxon>
        <taxon>Cornales</taxon>
        <taxon>Nyssaceae</taxon>
        <taxon>Davidia</taxon>
    </lineage>
</organism>
<protein>
    <submittedName>
        <fullName evidence="1">Uncharacterized protein</fullName>
    </submittedName>
</protein>
<dbReference type="SUPFAM" id="SSF56112">
    <property type="entry name" value="Protein kinase-like (PK-like)"/>
    <property type="match status" value="1"/>
</dbReference>
<dbReference type="InterPro" id="IPR051564">
    <property type="entry name" value="LRR_receptor-like_kinase"/>
</dbReference>
<name>A0A5B7BX00_DAVIN</name>
<dbReference type="GO" id="GO:0016020">
    <property type="term" value="C:membrane"/>
    <property type="evidence" value="ECO:0007669"/>
    <property type="project" value="TreeGrafter"/>
</dbReference>
<evidence type="ECO:0000313" key="1">
    <source>
        <dbReference type="EMBL" id="MPA72616.1"/>
    </source>
</evidence>
<dbReference type="PANTHER" id="PTHR48055:SF55">
    <property type="entry name" value="PROTEIN KINASE DOMAIN-CONTAINING PROTEIN"/>
    <property type="match status" value="1"/>
</dbReference>
<dbReference type="InterPro" id="IPR011009">
    <property type="entry name" value="Kinase-like_dom_sf"/>
</dbReference>
<reference evidence="1" key="1">
    <citation type="submission" date="2019-08" db="EMBL/GenBank/DDBJ databases">
        <title>Reference gene set and small RNA set construction with multiple tissues from Davidia involucrata Baill.</title>
        <authorList>
            <person name="Yang H."/>
            <person name="Zhou C."/>
            <person name="Li G."/>
            <person name="Wang J."/>
            <person name="Gao P."/>
            <person name="Wang M."/>
            <person name="Wang R."/>
            <person name="Zhao Y."/>
        </authorList>
    </citation>
    <scope>NUCLEOTIDE SEQUENCE</scope>
    <source>
        <tissue evidence="1">Mixed with DoveR01_LX</tissue>
    </source>
</reference>
<gene>
    <name evidence="1" type="ORF">Din_042057</name>
</gene>
<sequence>MGSEVSTYGDVYSYGILLLEIFTGKRPTDDMFKDGLNLHNFVKMALPERVLEISDPALLHNEEEKTETNSIHGYSHSRYVKIQECLISIFRIGVACSMESQRQRIDTTDVTTELHLIRDAFLGMGSKE</sequence>
<dbReference type="EMBL" id="GHES01042057">
    <property type="protein sequence ID" value="MPA72616.1"/>
    <property type="molecule type" value="Transcribed_RNA"/>
</dbReference>
<accession>A0A5B7BX00</accession>
<dbReference type="Gene3D" id="1.10.510.10">
    <property type="entry name" value="Transferase(Phosphotransferase) domain 1"/>
    <property type="match status" value="1"/>
</dbReference>
<proteinExistence type="predicted"/>
<dbReference type="AlphaFoldDB" id="A0A5B7BX00"/>